<evidence type="ECO:0000259" key="3">
    <source>
        <dbReference type="Pfam" id="PF13581"/>
    </source>
</evidence>
<dbReference type="Pfam" id="PF13581">
    <property type="entry name" value="HATPase_c_2"/>
    <property type="match status" value="1"/>
</dbReference>
<dbReference type="SUPFAM" id="SSF55874">
    <property type="entry name" value="ATPase domain of HSP90 chaperone/DNA topoisomerase II/histidine kinase"/>
    <property type="match status" value="1"/>
</dbReference>
<evidence type="ECO:0000256" key="2">
    <source>
        <dbReference type="SAM" id="MobiDB-lite"/>
    </source>
</evidence>
<keyword evidence="1" id="KW-0808">Transferase</keyword>
<dbReference type="Proteomes" id="UP001596174">
    <property type="component" value="Unassembled WGS sequence"/>
</dbReference>
<feature type="region of interest" description="Disordered" evidence="2">
    <location>
        <begin position="1"/>
        <end position="29"/>
    </location>
</feature>
<proteinExistence type="predicted"/>
<sequence length="148" mass="15876">MSTARPEGQPGTTRRHRRHHELTFPPGATGSCISTGRDFVAHILEGAQGAHLPLDQAAADDAALVAVELLANAADHAGGPRELDVDLTDTDLTIAVADASPFPPRPVFPHRADRIRGHGLHIVDQLSLSWGHFPTATGKTVWARLPRR</sequence>
<evidence type="ECO:0000313" key="4">
    <source>
        <dbReference type="EMBL" id="MFC5909234.1"/>
    </source>
</evidence>
<organism evidence="4 5">
    <name type="scientific">Streptacidiphilus monticola</name>
    <dbReference type="NCBI Taxonomy" id="2161674"/>
    <lineage>
        <taxon>Bacteria</taxon>
        <taxon>Bacillati</taxon>
        <taxon>Actinomycetota</taxon>
        <taxon>Actinomycetes</taxon>
        <taxon>Kitasatosporales</taxon>
        <taxon>Streptomycetaceae</taxon>
        <taxon>Streptacidiphilus</taxon>
    </lineage>
</organism>
<dbReference type="PANTHER" id="PTHR35526:SF3">
    <property type="entry name" value="ANTI-SIGMA-F FACTOR RSBW"/>
    <property type="match status" value="1"/>
</dbReference>
<keyword evidence="1" id="KW-0723">Serine/threonine-protein kinase</keyword>
<dbReference type="InterPro" id="IPR036890">
    <property type="entry name" value="HATPase_C_sf"/>
</dbReference>
<reference evidence="5" key="1">
    <citation type="journal article" date="2019" name="Int. J. Syst. Evol. Microbiol.">
        <title>The Global Catalogue of Microorganisms (GCM) 10K type strain sequencing project: providing services to taxonomists for standard genome sequencing and annotation.</title>
        <authorList>
            <consortium name="The Broad Institute Genomics Platform"/>
            <consortium name="The Broad Institute Genome Sequencing Center for Infectious Disease"/>
            <person name="Wu L."/>
            <person name="Ma J."/>
        </authorList>
    </citation>
    <scope>NUCLEOTIDE SEQUENCE [LARGE SCALE GENOMIC DNA]</scope>
    <source>
        <strain evidence="5">JCM 4816</strain>
    </source>
</reference>
<keyword evidence="5" id="KW-1185">Reference proteome</keyword>
<dbReference type="PROSITE" id="PS51257">
    <property type="entry name" value="PROKAR_LIPOPROTEIN"/>
    <property type="match status" value="1"/>
</dbReference>
<comment type="caution">
    <text evidence="4">The sequence shown here is derived from an EMBL/GenBank/DDBJ whole genome shotgun (WGS) entry which is preliminary data.</text>
</comment>
<evidence type="ECO:0000256" key="1">
    <source>
        <dbReference type="ARBA" id="ARBA00022527"/>
    </source>
</evidence>
<dbReference type="PANTHER" id="PTHR35526">
    <property type="entry name" value="ANTI-SIGMA-F FACTOR RSBW-RELATED"/>
    <property type="match status" value="1"/>
</dbReference>
<dbReference type="Gene3D" id="3.30.565.10">
    <property type="entry name" value="Histidine kinase-like ATPase, C-terminal domain"/>
    <property type="match status" value="1"/>
</dbReference>
<gene>
    <name evidence="4" type="ORF">ACFP3V_18675</name>
</gene>
<dbReference type="EMBL" id="JBHSQJ010000075">
    <property type="protein sequence ID" value="MFC5909234.1"/>
    <property type="molecule type" value="Genomic_DNA"/>
</dbReference>
<keyword evidence="4" id="KW-0067">ATP-binding</keyword>
<dbReference type="GO" id="GO:0005524">
    <property type="term" value="F:ATP binding"/>
    <property type="evidence" value="ECO:0007669"/>
    <property type="project" value="UniProtKB-KW"/>
</dbReference>
<evidence type="ECO:0000313" key="5">
    <source>
        <dbReference type="Proteomes" id="UP001596174"/>
    </source>
</evidence>
<protein>
    <submittedName>
        <fullName evidence="4">ATP-binding protein</fullName>
    </submittedName>
</protein>
<name>A0ABW1G3S7_9ACTN</name>
<dbReference type="CDD" id="cd16936">
    <property type="entry name" value="HATPase_RsbW-like"/>
    <property type="match status" value="1"/>
</dbReference>
<dbReference type="InterPro" id="IPR050267">
    <property type="entry name" value="Anti-sigma-factor_SerPK"/>
</dbReference>
<dbReference type="RefSeq" id="WP_380584850.1">
    <property type="nucleotide sequence ID" value="NZ_JBHSQJ010000075.1"/>
</dbReference>
<keyword evidence="1" id="KW-0418">Kinase</keyword>
<accession>A0ABW1G3S7</accession>
<dbReference type="InterPro" id="IPR003594">
    <property type="entry name" value="HATPase_dom"/>
</dbReference>
<keyword evidence="4" id="KW-0547">Nucleotide-binding</keyword>
<feature type="domain" description="Histidine kinase/HSP90-like ATPase" evidence="3">
    <location>
        <begin position="41"/>
        <end position="143"/>
    </location>
</feature>